<protein>
    <recommendedName>
        <fullName evidence="1">HTH cro/C1-type domain-containing protein</fullName>
    </recommendedName>
</protein>
<gene>
    <name evidence="2" type="ORF">GCM10011571_33640</name>
</gene>
<comment type="caution">
    <text evidence="2">The sequence shown here is derived from an EMBL/GenBank/DDBJ whole genome shotgun (WGS) entry which is preliminary data.</text>
</comment>
<organism evidence="2 3">
    <name type="scientific">Marinithermofilum abyssi</name>
    <dbReference type="NCBI Taxonomy" id="1571185"/>
    <lineage>
        <taxon>Bacteria</taxon>
        <taxon>Bacillati</taxon>
        <taxon>Bacillota</taxon>
        <taxon>Bacilli</taxon>
        <taxon>Bacillales</taxon>
        <taxon>Thermoactinomycetaceae</taxon>
        <taxon>Marinithermofilum</taxon>
    </lineage>
</organism>
<dbReference type="CDD" id="cd00093">
    <property type="entry name" value="HTH_XRE"/>
    <property type="match status" value="1"/>
</dbReference>
<feature type="domain" description="HTH cro/C1-type" evidence="1">
    <location>
        <begin position="12"/>
        <end position="69"/>
    </location>
</feature>
<dbReference type="PROSITE" id="PS50943">
    <property type="entry name" value="HTH_CROC1"/>
    <property type="match status" value="1"/>
</dbReference>
<dbReference type="Proteomes" id="UP000625210">
    <property type="component" value="Unassembled WGS sequence"/>
</dbReference>
<accession>A0A8J2VMH2</accession>
<sequence>MSQQKPEYKCKIGQIMKEAGLTQLELSQKSGVPQGAISRYSREDKRENFNIPNLFALRDALGLKCLDELFEEIKTD</sequence>
<evidence type="ECO:0000313" key="2">
    <source>
        <dbReference type="EMBL" id="GGE28793.1"/>
    </source>
</evidence>
<dbReference type="RefSeq" id="WP_188649040.1">
    <property type="nucleotide sequence ID" value="NZ_BMHQ01000018.1"/>
</dbReference>
<keyword evidence="3" id="KW-1185">Reference proteome</keyword>
<reference evidence="2" key="2">
    <citation type="submission" date="2020-09" db="EMBL/GenBank/DDBJ databases">
        <authorList>
            <person name="Sun Q."/>
            <person name="Zhou Y."/>
        </authorList>
    </citation>
    <scope>NUCLEOTIDE SEQUENCE</scope>
    <source>
        <strain evidence="2">CGMCC 1.15179</strain>
    </source>
</reference>
<proteinExistence type="predicted"/>
<evidence type="ECO:0000259" key="1">
    <source>
        <dbReference type="PROSITE" id="PS50943"/>
    </source>
</evidence>
<dbReference type="InterPro" id="IPR001387">
    <property type="entry name" value="Cro/C1-type_HTH"/>
</dbReference>
<evidence type="ECO:0000313" key="3">
    <source>
        <dbReference type="Proteomes" id="UP000625210"/>
    </source>
</evidence>
<name>A0A8J2VMH2_9BACL</name>
<dbReference type="AlphaFoldDB" id="A0A8J2VMH2"/>
<dbReference type="SUPFAM" id="SSF47413">
    <property type="entry name" value="lambda repressor-like DNA-binding domains"/>
    <property type="match status" value="1"/>
</dbReference>
<dbReference type="InterPro" id="IPR010982">
    <property type="entry name" value="Lambda_DNA-bd_dom_sf"/>
</dbReference>
<dbReference type="GO" id="GO:0003677">
    <property type="term" value="F:DNA binding"/>
    <property type="evidence" value="ECO:0007669"/>
    <property type="project" value="InterPro"/>
</dbReference>
<dbReference type="EMBL" id="BMHQ01000018">
    <property type="protein sequence ID" value="GGE28793.1"/>
    <property type="molecule type" value="Genomic_DNA"/>
</dbReference>
<dbReference type="SMART" id="SM00530">
    <property type="entry name" value="HTH_XRE"/>
    <property type="match status" value="1"/>
</dbReference>
<reference evidence="2" key="1">
    <citation type="journal article" date="2014" name="Int. J. Syst. Evol. Microbiol.">
        <title>Complete genome sequence of Corynebacterium casei LMG S-19264T (=DSM 44701T), isolated from a smear-ripened cheese.</title>
        <authorList>
            <consortium name="US DOE Joint Genome Institute (JGI-PGF)"/>
            <person name="Walter F."/>
            <person name="Albersmeier A."/>
            <person name="Kalinowski J."/>
            <person name="Ruckert C."/>
        </authorList>
    </citation>
    <scope>NUCLEOTIDE SEQUENCE</scope>
    <source>
        <strain evidence="2">CGMCC 1.15179</strain>
    </source>
</reference>
<dbReference type="Gene3D" id="1.10.260.40">
    <property type="entry name" value="lambda repressor-like DNA-binding domains"/>
    <property type="match status" value="1"/>
</dbReference>
<dbReference type="Pfam" id="PF01381">
    <property type="entry name" value="HTH_3"/>
    <property type="match status" value="1"/>
</dbReference>